<gene>
    <name evidence="1" type="ORF">J5W02_10510</name>
</gene>
<proteinExistence type="predicted"/>
<name>A0ABS7DQA0_9FIRM</name>
<dbReference type="RefSeq" id="WP_219965657.1">
    <property type="nucleotide sequence ID" value="NZ_JAGFNZ010000004.1"/>
</dbReference>
<dbReference type="Pfam" id="PF10704">
    <property type="entry name" value="DUF2508"/>
    <property type="match status" value="1"/>
</dbReference>
<organism evidence="1 2">
    <name type="scientific">Caproiciproducens faecalis</name>
    <dbReference type="NCBI Taxonomy" id="2820301"/>
    <lineage>
        <taxon>Bacteria</taxon>
        <taxon>Bacillati</taxon>
        <taxon>Bacillota</taxon>
        <taxon>Clostridia</taxon>
        <taxon>Eubacteriales</taxon>
        <taxon>Acutalibacteraceae</taxon>
        <taxon>Caproiciproducens</taxon>
    </lineage>
</organism>
<keyword evidence="2" id="KW-1185">Reference proteome</keyword>
<sequence>MESVLKLVQRTDCAAVQENEDKKKIVEEIKEVCRLIACNDCWFELECDENLIDACIFQREELHSRYKYLLNLAKQRGISCAPFKCKEMGV</sequence>
<reference evidence="1 2" key="1">
    <citation type="submission" date="2021-03" db="EMBL/GenBank/DDBJ databases">
        <title>Caproiciproducens sp. nov. isolated from feces of cow.</title>
        <authorList>
            <person name="Choi J.-Y."/>
        </authorList>
    </citation>
    <scope>NUCLEOTIDE SEQUENCE [LARGE SCALE GENOMIC DNA]</scope>
    <source>
        <strain evidence="1 2">AGMB10547</strain>
    </source>
</reference>
<dbReference type="InterPro" id="IPR019644">
    <property type="entry name" value="DUF2508"/>
</dbReference>
<evidence type="ECO:0000313" key="2">
    <source>
        <dbReference type="Proteomes" id="UP000719942"/>
    </source>
</evidence>
<dbReference type="EMBL" id="JAGFNZ010000004">
    <property type="protein sequence ID" value="MBW7573242.1"/>
    <property type="molecule type" value="Genomic_DNA"/>
</dbReference>
<accession>A0ABS7DQA0</accession>
<protein>
    <submittedName>
        <fullName evidence="1">DUF2508 family protein</fullName>
    </submittedName>
</protein>
<comment type="caution">
    <text evidence="1">The sequence shown here is derived from an EMBL/GenBank/DDBJ whole genome shotgun (WGS) entry which is preliminary data.</text>
</comment>
<evidence type="ECO:0000313" key="1">
    <source>
        <dbReference type="EMBL" id="MBW7573242.1"/>
    </source>
</evidence>
<dbReference type="Proteomes" id="UP000719942">
    <property type="component" value="Unassembled WGS sequence"/>
</dbReference>